<dbReference type="EMBL" id="WIXP02000003">
    <property type="protein sequence ID" value="KAF6213613.1"/>
    <property type="molecule type" value="Genomic_DNA"/>
</dbReference>
<dbReference type="Pfam" id="PF14223">
    <property type="entry name" value="Retrotran_gag_2"/>
    <property type="match status" value="1"/>
</dbReference>
<dbReference type="PANTHER" id="PTHR47481">
    <property type="match status" value="1"/>
</dbReference>
<dbReference type="Pfam" id="PF22936">
    <property type="entry name" value="Pol_BBD"/>
    <property type="match status" value="1"/>
</dbReference>
<comment type="caution">
    <text evidence="3">The sequence shown here is derived from an EMBL/GenBank/DDBJ whole genome shotgun (WGS) entry which is preliminary data.</text>
</comment>
<feature type="domain" description="Retrovirus-related Pol polyprotein from transposon TNT 1-94-like beta-barrel" evidence="2">
    <location>
        <begin position="288"/>
        <end position="339"/>
    </location>
</feature>
<dbReference type="AlphaFoldDB" id="A0A8S9XXF5"/>
<organism evidence="3 4">
    <name type="scientific">Apolygus lucorum</name>
    <name type="common">Small green plant bug</name>
    <name type="synonym">Lygocoris lucorum</name>
    <dbReference type="NCBI Taxonomy" id="248454"/>
    <lineage>
        <taxon>Eukaryota</taxon>
        <taxon>Metazoa</taxon>
        <taxon>Ecdysozoa</taxon>
        <taxon>Arthropoda</taxon>
        <taxon>Hexapoda</taxon>
        <taxon>Insecta</taxon>
        <taxon>Pterygota</taxon>
        <taxon>Neoptera</taxon>
        <taxon>Paraneoptera</taxon>
        <taxon>Hemiptera</taxon>
        <taxon>Heteroptera</taxon>
        <taxon>Panheteroptera</taxon>
        <taxon>Cimicomorpha</taxon>
        <taxon>Miridae</taxon>
        <taxon>Mirini</taxon>
        <taxon>Apolygus</taxon>
    </lineage>
</organism>
<proteinExistence type="predicted"/>
<protein>
    <recommendedName>
        <fullName evidence="2">Retrovirus-related Pol polyprotein from transposon TNT 1-94-like beta-barrel domain-containing protein</fullName>
    </recommendedName>
</protein>
<feature type="region of interest" description="Disordered" evidence="1">
    <location>
        <begin position="210"/>
        <end position="270"/>
    </location>
</feature>
<evidence type="ECO:0000313" key="3">
    <source>
        <dbReference type="EMBL" id="KAF6213613.1"/>
    </source>
</evidence>
<evidence type="ECO:0000259" key="2">
    <source>
        <dbReference type="Pfam" id="PF22936"/>
    </source>
</evidence>
<reference evidence="3" key="1">
    <citation type="journal article" date="2021" name="Mol. Ecol. Resour.">
        <title>Apolygus lucorum genome provides insights into omnivorousness and mesophyll feeding.</title>
        <authorList>
            <person name="Liu Y."/>
            <person name="Liu H."/>
            <person name="Wang H."/>
            <person name="Huang T."/>
            <person name="Liu B."/>
            <person name="Yang B."/>
            <person name="Yin L."/>
            <person name="Li B."/>
            <person name="Zhang Y."/>
            <person name="Zhang S."/>
            <person name="Jiang F."/>
            <person name="Zhang X."/>
            <person name="Ren Y."/>
            <person name="Wang B."/>
            <person name="Wang S."/>
            <person name="Lu Y."/>
            <person name="Wu K."/>
            <person name="Fan W."/>
            <person name="Wang G."/>
        </authorList>
    </citation>
    <scope>NUCLEOTIDE SEQUENCE</scope>
    <source>
        <strain evidence="3">12Hb</strain>
    </source>
</reference>
<accession>A0A8S9XXF5</accession>
<sequence length="360" mass="41220">MDLKLQIDRLEGAEDFSRWKREISLLLRHNKVFDVVTGKLKEPVAPAQPDDATQAIYERDLAKFEENDIHAQLILFKSLGKGNSEMVNTCQSAKAIWDKLLSIYEQSSGQRLDRLLEQFFVYSMDPSEEIVSHVSKLQKIFVDCNNELDRLTSKTMPEMVLMSRVMSTLPHEYFEFKSVWESVPVESRTLDNLTERLRLIEMRLPVKGKAGNSESSALLGQTKPKYKKPRKQRHCSKCSSKEHWTNQCNKERNAPEKDNKRQHNNSGGAAFTNEALLSSKQIDENRKWVADSGCSVHMTFEKKNFSTYEAFTYPKDVLVGNDNIIQAHGQGNVQVETSDVDKWQMGIKPSPVSLVSSKDW</sequence>
<dbReference type="PANTHER" id="PTHR47481:SF7">
    <property type="entry name" value="CCHC-TYPE DOMAIN-CONTAINING PROTEIN"/>
    <property type="match status" value="1"/>
</dbReference>
<dbReference type="Proteomes" id="UP000466442">
    <property type="component" value="Unassembled WGS sequence"/>
</dbReference>
<gene>
    <name evidence="3" type="ORF">GE061_011334</name>
</gene>
<evidence type="ECO:0000256" key="1">
    <source>
        <dbReference type="SAM" id="MobiDB-lite"/>
    </source>
</evidence>
<keyword evidence="4" id="KW-1185">Reference proteome</keyword>
<feature type="compositionally biased region" description="Basic residues" evidence="1">
    <location>
        <begin position="224"/>
        <end position="236"/>
    </location>
</feature>
<evidence type="ECO:0000313" key="4">
    <source>
        <dbReference type="Proteomes" id="UP000466442"/>
    </source>
</evidence>
<dbReference type="OrthoDB" id="430476at2759"/>
<name>A0A8S9XXF5_APOLU</name>
<feature type="compositionally biased region" description="Basic and acidic residues" evidence="1">
    <location>
        <begin position="239"/>
        <end position="261"/>
    </location>
</feature>
<dbReference type="InterPro" id="IPR054722">
    <property type="entry name" value="PolX-like_BBD"/>
</dbReference>